<feature type="compositionally biased region" description="Basic and acidic residues" evidence="9">
    <location>
        <begin position="415"/>
        <end position="425"/>
    </location>
</feature>
<feature type="domain" description="ABC transmembrane type-1" evidence="12">
    <location>
        <begin position="1033"/>
        <end position="1277"/>
    </location>
</feature>
<dbReference type="GO" id="GO:0016887">
    <property type="term" value="F:ATP hydrolysis activity"/>
    <property type="evidence" value="ECO:0007669"/>
    <property type="project" value="InterPro"/>
</dbReference>
<evidence type="ECO:0000313" key="13">
    <source>
        <dbReference type="EMBL" id="KAF9475019.1"/>
    </source>
</evidence>
<dbReference type="CDD" id="cd18596">
    <property type="entry name" value="ABC_6TM_VMR1_D1_like"/>
    <property type="match status" value="1"/>
</dbReference>
<keyword evidence="8 10" id="KW-0472">Membrane</keyword>
<dbReference type="Pfam" id="PF00664">
    <property type="entry name" value="ABC_membrane"/>
    <property type="match status" value="2"/>
</dbReference>
<feature type="transmembrane region" description="Helical" evidence="10">
    <location>
        <begin position="37"/>
        <end position="57"/>
    </location>
</feature>
<feature type="transmembrane region" description="Helical" evidence="10">
    <location>
        <begin position="98"/>
        <end position="122"/>
    </location>
</feature>
<feature type="transmembrane region" description="Helical" evidence="10">
    <location>
        <begin position="1069"/>
        <end position="1095"/>
    </location>
</feature>
<dbReference type="PROSITE" id="PS00211">
    <property type="entry name" value="ABC_TRANSPORTER_1"/>
    <property type="match status" value="1"/>
</dbReference>
<dbReference type="Gene3D" id="3.40.50.300">
    <property type="entry name" value="P-loop containing nucleotide triphosphate hydrolases"/>
    <property type="match status" value="2"/>
</dbReference>
<evidence type="ECO:0000256" key="9">
    <source>
        <dbReference type="SAM" id="MobiDB-lite"/>
    </source>
</evidence>
<evidence type="ECO:0000256" key="1">
    <source>
        <dbReference type="ARBA" id="ARBA00004141"/>
    </source>
</evidence>
<evidence type="ECO:0000313" key="14">
    <source>
        <dbReference type="Proteomes" id="UP000807469"/>
    </source>
</evidence>
<feature type="transmembrane region" description="Helical" evidence="10">
    <location>
        <begin position="544"/>
        <end position="564"/>
    </location>
</feature>
<feature type="transmembrane region" description="Helical" evidence="10">
    <location>
        <begin position="1152"/>
        <end position="1185"/>
    </location>
</feature>
<feature type="transmembrane region" description="Helical" evidence="10">
    <location>
        <begin position="205"/>
        <end position="225"/>
    </location>
</feature>
<evidence type="ECO:0000256" key="8">
    <source>
        <dbReference type="ARBA" id="ARBA00023136"/>
    </source>
</evidence>
<evidence type="ECO:0000256" key="3">
    <source>
        <dbReference type="ARBA" id="ARBA00022692"/>
    </source>
</evidence>
<feature type="domain" description="ABC transmembrane type-1" evidence="12">
    <location>
        <begin position="320"/>
        <end position="684"/>
    </location>
</feature>
<dbReference type="InterPro" id="IPR017871">
    <property type="entry name" value="ABC_transporter-like_CS"/>
</dbReference>
<feature type="transmembrane region" description="Helical" evidence="10">
    <location>
        <begin position="1287"/>
        <end position="1305"/>
    </location>
</feature>
<comment type="subcellular location">
    <subcellularLocation>
        <location evidence="1">Membrane</location>
        <topology evidence="1">Multi-pass membrane protein</topology>
    </subcellularLocation>
</comment>
<dbReference type="InterPro" id="IPR011527">
    <property type="entry name" value="ABC1_TM_dom"/>
</dbReference>
<keyword evidence="2" id="KW-0813">Transport</keyword>
<sequence length="1609" mass="178946">MMEHNWRYPMFAENRTSNDMKEYSWTSPLEFPSRETLVIPFATALVFVIVQGVRGLVNAVRPGKSVSAGDDEDNDATEALTSRGWLQNRIENLGGRHIFLYACARLVGCFILLGITFATLDASDTLKKGVPLSQLLSKHPELFSLATFAYSSTLAVISLTANKWSTSATRYNVVLLLITFATYVQRDLWPLATYTQQPTDIAEGSILWFKIGSLFATAVVIPLFVPRRYIPVDPKDPMPVINDEQTCSLFSLVLYTFLDPVILLGSRVAHLKYDQLPPLSDTDYSKNLTKYAFPHLDAFRGAKRLHLFFGLMRVFRKEYAALGSLFVLQALALLVSPIAVYHILSYLETGGHGADNDIRPWFWIFCMFLGPSVNSLALQRYFLISTRVCVRCEALITQLIFEHSLRVRLKAENSSEKSIGDRTQETSETTFTTSETVSEAGRSAEASDDRDSATTTTAVSRDSSKDSSSKPPTAKGKVKAQSNIKDDTAGKKNDNLIGKINNMVTTDLTNIVDSRDFLTLVLFVPLQITLCITFLYQILGWSAFVGLAFMVALFPIPGYIAKLTQDVQRQRMKMTDARVQDITEAVNVIRMIKLFGWEGRMADRIKEKRNNELVWLWKSKVLQTCNSVVGQLIPAISMVASYAAYTIVMDQVLTPSKIFSSITVFSLLRVQLHRISYHTNAIIQGKVSLDRVHDFLRNAELLDTFAETGERLPSVPESVLKDPQAIGFNNAEFSWSLESNDGSLAPSSRKFRLRINGELIFKRNCINLIVGPTGSGKTSLLMALLGEMHFIRTTADSWFNLPRDEGVAYAAQESWVQNETIRENILFGNPYDEVRYRKVLRQCALEKDMELFEAGDKTEVGERGLTLSGGQKARVTLARALYSPAKIILLDDVFAALDVHTSTWIIEWCFKGDLVKDRTILLITHSIALASPVAKFIVSIGLDGSIKTQGTPIEDSLEHGIKLSAEAQHDREALELANDEYDASSSAPATKVNDGKLIVSEEISEGRVTWKSMKLFLKGLGGDYPLFFYSVWITAFLLTDWVYAFQSWFLGYWGSQYETHLPSEVNVFYYLGQYTLIITVMMIITTLSSIFFIFGSMRASRTINAVLVESILGSTLGWLDKTPTARMIARCTQDVQAVDGPIPQSFTALAEIAMILFTRIVVILIFAPVFFAPGLAVAALGLYLGNVYLKAQLSVKREMSNARSPLLAHFSASISGIISVRAYGAQNAFKEESLRRIDHYVRIARTSYNLGRWISLRIDLLGALFTISLASYLVYGGRPLGAANTGFTLNMCLDFTAMILWWVRILNDLEVQANSLERIQHYIDIEHEPKPTEEGKPPAAWPTSGDLHVEHLSARYSQNGPAVLHGLNFTIKSGERIGVVGRTGSGKTSLTLSLLRCIITEGNVFYDGLPTHTVNLDALRSHVTIIPQTPELLSGTLRRNLDPFEQHDDATLNNALRDAGLFSLQEDMDEARITLDTDIASGGNNLSVGQRQILALARAIVRRSKLLILDEATSAIDYKTDAVIQTTLRHRLPSDVTVITVAHRLQTVMDSSRIMVLDAGRIVEFDTPAALLQMEDGMLKALVDGSGDKAMLYAMVEGDSVMSRNTNGH</sequence>
<dbReference type="SUPFAM" id="SSF90123">
    <property type="entry name" value="ABC transporter transmembrane region"/>
    <property type="match status" value="2"/>
</dbReference>
<feature type="transmembrane region" description="Helical" evidence="10">
    <location>
        <begin position="142"/>
        <end position="161"/>
    </location>
</feature>
<dbReference type="CDD" id="cd03244">
    <property type="entry name" value="ABCC_MRP_domain2"/>
    <property type="match status" value="1"/>
</dbReference>
<feature type="transmembrane region" description="Helical" evidence="10">
    <location>
        <begin position="1254"/>
        <end position="1275"/>
    </location>
</feature>
<dbReference type="InterPro" id="IPR003439">
    <property type="entry name" value="ABC_transporter-like_ATP-bd"/>
</dbReference>
<dbReference type="Proteomes" id="UP000807469">
    <property type="component" value="Unassembled WGS sequence"/>
</dbReference>
<dbReference type="InterPro" id="IPR050173">
    <property type="entry name" value="ABC_transporter_C-like"/>
</dbReference>
<dbReference type="InterPro" id="IPR036640">
    <property type="entry name" value="ABC1_TM_sf"/>
</dbReference>
<evidence type="ECO:0000256" key="4">
    <source>
        <dbReference type="ARBA" id="ARBA00022737"/>
    </source>
</evidence>
<dbReference type="CDD" id="cd03250">
    <property type="entry name" value="ABCC_MRP_domain1"/>
    <property type="match status" value="1"/>
</dbReference>
<dbReference type="PANTHER" id="PTHR24223">
    <property type="entry name" value="ATP-BINDING CASSETTE SUB-FAMILY C"/>
    <property type="match status" value="1"/>
</dbReference>
<dbReference type="SUPFAM" id="SSF52540">
    <property type="entry name" value="P-loop containing nucleoside triphosphate hydrolases"/>
    <property type="match status" value="2"/>
</dbReference>
<dbReference type="GO" id="GO:0016020">
    <property type="term" value="C:membrane"/>
    <property type="evidence" value="ECO:0007669"/>
    <property type="project" value="UniProtKB-SubCell"/>
</dbReference>
<dbReference type="FunFam" id="1.20.1560.10:FF:000013">
    <property type="entry name" value="ABC transporter C family member 2"/>
    <property type="match status" value="1"/>
</dbReference>
<gene>
    <name evidence="13" type="ORF">BDN70DRAFT_996715</name>
</gene>
<evidence type="ECO:0000256" key="5">
    <source>
        <dbReference type="ARBA" id="ARBA00022741"/>
    </source>
</evidence>
<protein>
    <submittedName>
        <fullName evidence="13">Multidrug resistance-associated ABC transporter</fullName>
    </submittedName>
</protein>
<accession>A0A9P5YUU2</accession>
<reference evidence="13" key="1">
    <citation type="submission" date="2020-11" db="EMBL/GenBank/DDBJ databases">
        <authorList>
            <consortium name="DOE Joint Genome Institute"/>
            <person name="Ahrendt S."/>
            <person name="Riley R."/>
            <person name="Andreopoulos W."/>
            <person name="Labutti K."/>
            <person name="Pangilinan J."/>
            <person name="Ruiz-Duenas F.J."/>
            <person name="Barrasa J.M."/>
            <person name="Sanchez-Garcia M."/>
            <person name="Camarero S."/>
            <person name="Miyauchi S."/>
            <person name="Serrano A."/>
            <person name="Linde D."/>
            <person name="Babiker R."/>
            <person name="Drula E."/>
            <person name="Ayuso-Fernandez I."/>
            <person name="Pacheco R."/>
            <person name="Padilla G."/>
            <person name="Ferreira P."/>
            <person name="Barriuso J."/>
            <person name="Kellner H."/>
            <person name="Castanera R."/>
            <person name="Alfaro M."/>
            <person name="Ramirez L."/>
            <person name="Pisabarro A.G."/>
            <person name="Kuo A."/>
            <person name="Tritt A."/>
            <person name="Lipzen A."/>
            <person name="He G."/>
            <person name="Yan M."/>
            <person name="Ng V."/>
            <person name="Cullen D."/>
            <person name="Martin F."/>
            <person name="Rosso M.-N."/>
            <person name="Henrissat B."/>
            <person name="Hibbett D."/>
            <person name="Martinez A.T."/>
            <person name="Grigoriev I.V."/>
        </authorList>
    </citation>
    <scope>NUCLEOTIDE SEQUENCE</scope>
    <source>
        <strain evidence="13">CIRM-BRFM 674</strain>
    </source>
</reference>
<feature type="transmembrane region" description="Helical" evidence="10">
    <location>
        <begin position="1026"/>
        <end position="1049"/>
    </location>
</feature>
<dbReference type="Pfam" id="PF00005">
    <property type="entry name" value="ABC_tran"/>
    <property type="match status" value="2"/>
</dbReference>
<evidence type="ECO:0000256" key="10">
    <source>
        <dbReference type="SAM" id="Phobius"/>
    </source>
</evidence>
<keyword evidence="7 10" id="KW-1133">Transmembrane helix</keyword>
<dbReference type="InterPro" id="IPR027417">
    <property type="entry name" value="P-loop_NTPase"/>
</dbReference>
<feature type="transmembrane region" description="Helical" evidence="10">
    <location>
        <begin position="319"/>
        <end position="341"/>
    </location>
</feature>
<dbReference type="GO" id="GO:0005524">
    <property type="term" value="F:ATP binding"/>
    <property type="evidence" value="ECO:0007669"/>
    <property type="project" value="UniProtKB-KW"/>
</dbReference>
<feature type="transmembrane region" description="Helical" evidence="10">
    <location>
        <begin position="168"/>
        <end position="185"/>
    </location>
</feature>
<dbReference type="PROSITE" id="PS50929">
    <property type="entry name" value="ABC_TM1F"/>
    <property type="match status" value="2"/>
</dbReference>
<keyword evidence="4" id="KW-0677">Repeat</keyword>
<evidence type="ECO:0000256" key="2">
    <source>
        <dbReference type="ARBA" id="ARBA00022448"/>
    </source>
</evidence>
<evidence type="ECO:0000256" key="6">
    <source>
        <dbReference type="ARBA" id="ARBA00022840"/>
    </source>
</evidence>
<feature type="domain" description="ABC transporter" evidence="11">
    <location>
        <begin position="1347"/>
        <end position="1584"/>
    </location>
</feature>
<dbReference type="InterPro" id="IPR003593">
    <property type="entry name" value="AAA+_ATPase"/>
</dbReference>
<keyword evidence="5" id="KW-0547">Nucleotide-binding</keyword>
<feature type="compositionally biased region" description="Low complexity" evidence="9">
    <location>
        <begin position="426"/>
        <end position="439"/>
    </location>
</feature>
<evidence type="ECO:0000259" key="11">
    <source>
        <dbReference type="PROSITE" id="PS50893"/>
    </source>
</evidence>
<dbReference type="SMART" id="SM00382">
    <property type="entry name" value="AAA"/>
    <property type="match status" value="2"/>
</dbReference>
<feature type="transmembrane region" description="Helical" evidence="10">
    <location>
        <begin position="361"/>
        <end position="378"/>
    </location>
</feature>
<feature type="transmembrane region" description="Helical" evidence="10">
    <location>
        <begin position="517"/>
        <end position="538"/>
    </location>
</feature>
<dbReference type="GO" id="GO:0140359">
    <property type="term" value="F:ABC-type transporter activity"/>
    <property type="evidence" value="ECO:0007669"/>
    <property type="project" value="InterPro"/>
</dbReference>
<dbReference type="PANTHER" id="PTHR24223:SF356">
    <property type="entry name" value="ATP-BINDING CASSETTE TRANSPORTER ABC4"/>
    <property type="match status" value="1"/>
</dbReference>
<name>A0A9P5YUU2_9AGAR</name>
<dbReference type="PROSITE" id="PS50893">
    <property type="entry name" value="ABC_TRANSPORTER_2"/>
    <property type="match status" value="2"/>
</dbReference>
<keyword evidence="3 10" id="KW-0812">Transmembrane</keyword>
<organism evidence="13 14">
    <name type="scientific">Pholiota conissans</name>
    <dbReference type="NCBI Taxonomy" id="109636"/>
    <lineage>
        <taxon>Eukaryota</taxon>
        <taxon>Fungi</taxon>
        <taxon>Dikarya</taxon>
        <taxon>Basidiomycota</taxon>
        <taxon>Agaricomycotina</taxon>
        <taxon>Agaricomycetes</taxon>
        <taxon>Agaricomycetidae</taxon>
        <taxon>Agaricales</taxon>
        <taxon>Agaricineae</taxon>
        <taxon>Strophariaceae</taxon>
        <taxon>Pholiota</taxon>
    </lineage>
</organism>
<dbReference type="CDD" id="cd18604">
    <property type="entry name" value="ABC_6TM_VMR1_D2_like"/>
    <property type="match status" value="1"/>
</dbReference>
<keyword evidence="6" id="KW-0067">ATP-binding</keyword>
<comment type="caution">
    <text evidence="13">The sequence shown here is derived from an EMBL/GenBank/DDBJ whole genome shotgun (WGS) entry which is preliminary data.</text>
</comment>
<evidence type="ECO:0000259" key="12">
    <source>
        <dbReference type="PROSITE" id="PS50929"/>
    </source>
</evidence>
<feature type="domain" description="ABC transporter" evidence="11">
    <location>
        <begin position="737"/>
        <end position="968"/>
    </location>
</feature>
<feature type="region of interest" description="Disordered" evidence="9">
    <location>
        <begin position="415"/>
        <end position="487"/>
    </location>
</feature>
<dbReference type="FunFam" id="3.40.50.300:FF:000838">
    <property type="entry name" value="ABC multidrug transporter (Eurofung)"/>
    <property type="match status" value="1"/>
</dbReference>
<dbReference type="OrthoDB" id="6500128at2759"/>
<keyword evidence="14" id="KW-1185">Reference proteome</keyword>
<evidence type="ECO:0000256" key="7">
    <source>
        <dbReference type="ARBA" id="ARBA00022989"/>
    </source>
</evidence>
<dbReference type="Gene3D" id="1.20.1560.10">
    <property type="entry name" value="ABC transporter type 1, transmembrane domain"/>
    <property type="match status" value="2"/>
</dbReference>
<dbReference type="EMBL" id="MU155351">
    <property type="protein sequence ID" value="KAF9475019.1"/>
    <property type="molecule type" value="Genomic_DNA"/>
</dbReference>
<proteinExistence type="predicted"/>